<dbReference type="Pfam" id="PF00005">
    <property type="entry name" value="ABC_tran"/>
    <property type="match status" value="2"/>
</dbReference>
<evidence type="ECO:0000256" key="10">
    <source>
        <dbReference type="ARBA" id="ARBA00061478"/>
    </source>
</evidence>
<dbReference type="InterPro" id="IPR043686">
    <property type="entry name" value="Uup"/>
</dbReference>
<evidence type="ECO:0000256" key="2">
    <source>
        <dbReference type="ARBA" id="ARBA00022737"/>
    </source>
</evidence>
<feature type="binding site" evidence="11">
    <location>
        <begin position="348"/>
        <end position="355"/>
    </location>
    <ligand>
        <name>ATP</name>
        <dbReference type="ChEBI" id="CHEBI:30616"/>
        <label>2</label>
    </ligand>
</feature>
<dbReference type="GO" id="GO:0006281">
    <property type="term" value="P:DNA repair"/>
    <property type="evidence" value="ECO:0007669"/>
    <property type="project" value="UniProtKB-KW"/>
</dbReference>
<dbReference type="STRING" id="1429043.X474_13995"/>
<dbReference type="EC" id="3.6.1.-" evidence="11"/>
<dbReference type="FunFam" id="3.40.50.300:FF:000309">
    <property type="entry name" value="ABC transporter ATP-binding protein"/>
    <property type="match status" value="1"/>
</dbReference>
<dbReference type="InterPro" id="IPR003593">
    <property type="entry name" value="AAA+_ATPase"/>
</dbReference>
<feature type="domain" description="ABC transporter" evidence="13">
    <location>
        <begin position="315"/>
        <end position="533"/>
    </location>
</feature>
<keyword evidence="15" id="KW-1185">Reference proteome</keyword>
<feature type="coiled-coil region" evidence="11">
    <location>
        <begin position="560"/>
        <end position="628"/>
    </location>
</feature>
<evidence type="ECO:0000256" key="6">
    <source>
        <dbReference type="ARBA" id="ARBA00022840"/>
    </source>
</evidence>
<dbReference type="RefSeq" id="WP_044349341.1">
    <property type="nucleotide sequence ID" value="NZ_AZAC01000016.1"/>
</dbReference>
<dbReference type="EMBL" id="AZAC01000016">
    <property type="protein sequence ID" value="KIX13329.1"/>
    <property type="molecule type" value="Genomic_DNA"/>
</dbReference>
<dbReference type="OrthoDB" id="9808609at2"/>
<evidence type="ECO:0000313" key="15">
    <source>
        <dbReference type="Proteomes" id="UP000032233"/>
    </source>
</evidence>
<keyword evidence="8 11" id="KW-0234">DNA repair</keyword>
<evidence type="ECO:0000256" key="1">
    <source>
        <dbReference type="ARBA" id="ARBA00022490"/>
    </source>
</evidence>
<keyword evidence="1 11" id="KW-0963">Cytoplasm</keyword>
<dbReference type="FunCoup" id="A0A0D2J5D2">
    <property type="interactions" value="301"/>
</dbReference>
<dbReference type="SUPFAM" id="SSF52540">
    <property type="entry name" value="P-loop containing nucleoside triphosphate hydrolases"/>
    <property type="match status" value="2"/>
</dbReference>
<sequence>MALLTMQQINMAFGGLPLLDKQDFHIEEGQKMGLVGRNGVGKSTLLHLLNGDFPPDQGQIMRRQGLKVSLLPQEHPTGVSGSLYQVAAHGLGKLGIFLTEQHGYAANELLAEDERQKIMADLDENKVWSLHQNITSILTKLKLDPKARFETLSGGYQRRALLARTLAAGPDLLMLDEPTNHLDIESITWLESYLAQQTTTLIFITHDRMFLRNLATRIVELDRGRLTDWACDYPTFINRKEKARENEQARWARQDRKIVEEETWLRKGLKARRTRNEGRVRALMEMREQRSQRRQRTGSVSMLAQEAERSGKLVATARDISFGYEPEKQIIKQLKTIILWGDKVGIVGPNGSGKTTLLRLLLGSLTPQSGEIKRGARIKPAYFDQLRQTLDQEKTVAQNINPDADTIVINGRQKHVISYLKDFLFSAQRAQSPVKTLSGGERNRLLLAKLFTQPSNLLVLDEPTNDLDTDTLELLESLLVEYNGTVLLVSHDRAFINNVVTSTLVIDSKGVVTEYAGGYDDWLSQSKSREKENNSSIKKTKPRRIKQAQPKLTWKQERELEDLPALLEGLEKEQADLEQAMSAPDFYRQEGDQVAKAKTRLEELEGEMESLLERWEELESIQKAAEEAKNGRV</sequence>
<dbReference type="InterPro" id="IPR032781">
    <property type="entry name" value="ABC_tran_Xtn"/>
</dbReference>
<gene>
    <name evidence="11" type="primary">uup</name>
    <name evidence="14" type="ORF">X474_13995</name>
</gene>
<dbReference type="GO" id="GO:0043022">
    <property type="term" value="F:ribosome binding"/>
    <property type="evidence" value="ECO:0007669"/>
    <property type="project" value="UniProtKB-UniRule"/>
</dbReference>
<dbReference type="GO" id="GO:0005737">
    <property type="term" value="C:cytoplasm"/>
    <property type="evidence" value="ECO:0007669"/>
    <property type="project" value="UniProtKB-SubCell"/>
</dbReference>
<proteinExistence type="inferred from homology"/>
<dbReference type="PATRIC" id="fig|1429043.3.peg.2969"/>
<evidence type="ECO:0000256" key="8">
    <source>
        <dbReference type="ARBA" id="ARBA00023204"/>
    </source>
</evidence>
<dbReference type="InterPro" id="IPR037118">
    <property type="entry name" value="Val-tRNA_synth_C_sf"/>
</dbReference>
<dbReference type="Gene3D" id="1.10.287.380">
    <property type="entry name" value="Valyl-tRNA synthetase, C-terminal domain"/>
    <property type="match status" value="1"/>
</dbReference>
<keyword evidence="5 11" id="KW-0378">Hydrolase</keyword>
<feature type="binding site" evidence="11">
    <location>
        <begin position="36"/>
        <end position="43"/>
    </location>
    <ligand>
        <name>ATP</name>
        <dbReference type="ChEBI" id="CHEBI:30616"/>
        <label>1</label>
    </ligand>
</feature>
<protein>
    <recommendedName>
        <fullName evidence="11">ATP-binding protein Uup</fullName>
        <ecNumber evidence="11">3.6.1.-</ecNumber>
    </recommendedName>
</protein>
<evidence type="ECO:0000256" key="11">
    <source>
        <dbReference type="HAMAP-Rule" id="MF_00848"/>
    </source>
</evidence>
<dbReference type="GO" id="GO:0016887">
    <property type="term" value="F:ATP hydrolysis activity"/>
    <property type="evidence" value="ECO:0007669"/>
    <property type="project" value="UniProtKB-UniRule"/>
</dbReference>
<dbReference type="GO" id="GO:0005524">
    <property type="term" value="F:ATP binding"/>
    <property type="evidence" value="ECO:0007669"/>
    <property type="project" value="UniProtKB-UniRule"/>
</dbReference>
<dbReference type="SMART" id="SM00382">
    <property type="entry name" value="AAA"/>
    <property type="match status" value="2"/>
</dbReference>
<dbReference type="Pfam" id="PF12848">
    <property type="entry name" value="ABC_tran_Xtn"/>
    <property type="match status" value="1"/>
</dbReference>
<dbReference type="InterPro" id="IPR027417">
    <property type="entry name" value="P-loop_NTPase"/>
</dbReference>
<dbReference type="PANTHER" id="PTHR42855">
    <property type="entry name" value="ABC TRANSPORTER ATP-BINDING SUBUNIT"/>
    <property type="match status" value="1"/>
</dbReference>
<dbReference type="PANTHER" id="PTHR42855:SF1">
    <property type="entry name" value="ABC TRANSPORTER DOMAIN-CONTAINING PROTEIN"/>
    <property type="match status" value="1"/>
</dbReference>
<keyword evidence="11" id="KW-0175">Coiled coil</keyword>
<dbReference type="InterPro" id="IPR032524">
    <property type="entry name" value="ABC_tran_C"/>
</dbReference>
<dbReference type="AlphaFoldDB" id="A0A0D2J5D2"/>
<comment type="function">
    <text evidence="11">Probably plays a role in ribosome assembly or function. May be involved in resolution of branched DNA intermediates that result from template switching in postreplication gaps. Binds DNA and has ATPase activity.</text>
</comment>
<organism evidence="14 15">
    <name type="scientific">Dethiosulfatarculus sandiegensis</name>
    <dbReference type="NCBI Taxonomy" id="1429043"/>
    <lineage>
        <taxon>Bacteria</taxon>
        <taxon>Pseudomonadati</taxon>
        <taxon>Thermodesulfobacteriota</taxon>
        <taxon>Desulfarculia</taxon>
        <taxon>Desulfarculales</taxon>
        <taxon>Desulfarculaceae</taxon>
        <taxon>Dethiosulfatarculus</taxon>
    </lineage>
</organism>
<evidence type="ECO:0000256" key="3">
    <source>
        <dbReference type="ARBA" id="ARBA00022741"/>
    </source>
</evidence>
<evidence type="ECO:0000256" key="7">
    <source>
        <dbReference type="ARBA" id="ARBA00023125"/>
    </source>
</evidence>
<dbReference type="InterPro" id="IPR003439">
    <property type="entry name" value="ABC_transporter-like_ATP-bd"/>
</dbReference>
<evidence type="ECO:0000259" key="13">
    <source>
        <dbReference type="PROSITE" id="PS50893"/>
    </source>
</evidence>
<feature type="domain" description="ABC transporter" evidence="13">
    <location>
        <begin position="4"/>
        <end position="248"/>
    </location>
</feature>
<dbReference type="Proteomes" id="UP000032233">
    <property type="component" value="Unassembled WGS sequence"/>
</dbReference>
<comment type="similarity">
    <text evidence="10 11">Belongs to the ABC transporter superfamily. ABCF family. Uup subfamily.</text>
</comment>
<evidence type="ECO:0000256" key="12">
    <source>
        <dbReference type="SAM" id="MobiDB-lite"/>
    </source>
</evidence>
<keyword evidence="2 11" id="KW-0677">Repeat</keyword>
<dbReference type="GO" id="GO:0003677">
    <property type="term" value="F:DNA binding"/>
    <property type="evidence" value="ECO:0007669"/>
    <property type="project" value="UniProtKB-UniRule"/>
</dbReference>
<keyword evidence="7 11" id="KW-0238">DNA-binding</keyword>
<dbReference type="HAMAP" id="MF_00848">
    <property type="entry name" value="Uup"/>
    <property type="match status" value="1"/>
</dbReference>
<dbReference type="InParanoid" id="A0A0D2J5D2"/>
<dbReference type="InterPro" id="IPR051309">
    <property type="entry name" value="ABCF_ATPase"/>
</dbReference>
<feature type="region of interest" description="Disordered" evidence="12">
    <location>
        <begin position="526"/>
        <end position="550"/>
    </location>
</feature>
<evidence type="ECO:0000313" key="14">
    <source>
        <dbReference type="EMBL" id="KIX13329.1"/>
    </source>
</evidence>
<dbReference type="CDD" id="cd03221">
    <property type="entry name" value="ABCF_EF-3"/>
    <property type="match status" value="2"/>
</dbReference>
<comment type="caution">
    <text evidence="14">The sequence shown here is derived from an EMBL/GenBank/DDBJ whole genome shotgun (WGS) entry which is preliminary data.</text>
</comment>
<evidence type="ECO:0000256" key="4">
    <source>
        <dbReference type="ARBA" id="ARBA00022763"/>
    </source>
</evidence>
<evidence type="ECO:0000256" key="9">
    <source>
        <dbReference type="ARBA" id="ARBA00049360"/>
    </source>
</evidence>
<comment type="subcellular location">
    <subcellularLocation>
        <location evidence="11">Cytoplasm</location>
    </subcellularLocation>
    <text evidence="11">Associates with ribosomes.</text>
</comment>
<accession>A0A0D2J5D2</accession>
<dbReference type="FunFam" id="3.40.50.300:FF:000011">
    <property type="entry name" value="Putative ABC transporter ATP-binding component"/>
    <property type="match status" value="1"/>
</dbReference>
<keyword evidence="6 11" id="KW-0067">ATP-binding</keyword>
<dbReference type="PROSITE" id="PS50893">
    <property type="entry name" value="ABC_TRANSPORTER_2"/>
    <property type="match status" value="2"/>
</dbReference>
<dbReference type="Gene3D" id="3.40.50.300">
    <property type="entry name" value="P-loop containing nucleotide triphosphate hydrolases"/>
    <property type="match status" value="2"/>
</dbReference>
<name>A0A0D2J5D2_9BACT</name>
<evidence type="ECO:0000256" key="5">
    <source>
        <dbReference type="ARBA" id="ARBA00022801"/>
    </source>
</evidence>
<dbReference type="PROSITE" id="PS00211">
    <property type="entry name" value="ABC_TRANSPORTER_1"/>
    <property type="match status" value="1"/>
</dbReference>
<keyword evidence="4 11" id="KW-0227">DNA damage</keyword>
<keyword evidence="3 11" id="KW-0547">Nucleotide-binding</keyword>
<dbReference type="InterPro" id="IPR017871">
    <property type="entry name" value="ABC_transporter-like_CS"/>
</dbReference>
<reference evidence="14 15" key="1">
    <citation type="submission" date="2013-11" db="EMBL/GenBank/DDBJ databases">
        <title>Metagenomic analysis of a methanogenic consortium involved in long chain n-alkane degradation.</title>
        <authorList>
            <person name="Davidova I.A."/>
            <person name="Callaghan A.V."/>
            <person name="Wawrik B."/>
            <person name="Pruitt S."/>
            <person name="Marks C."/>
            <person name="Duncan K.E."/>
            <person name="Suflita J.M."/>
        </authorList>
    </citation>
    <scope>NUCLEOTIDE SEQUENCE [LARGE SCALE GENOMIC DNA]</scope>
    <source>
        <strain evidence="14 15">SPR</strain>
    </source>
</reference>
<dbReference type="Pfam" id="PF16326">
    <property type="entry name" value="ABC_tran_CTD"/>
    <property type="match status" value="1"/>
</dbReference>
<comment type="catalytic activity">
    <reaction evidence="9 11">
        <text>ATP + H2O = ADP + phosphate + H(+)</text>
        <dbReference type="Rhea" id="RHEA:13065"/>
        <dbReference type="ChEBI" id="CHEBI:15377"/>
        <dbReference type="ChEBI" id="CHEBI:15378"/>
        <dbReference type="ChEBI" id="CHEBI:30616"/>
        <dbReference type="ChEBI" id="CHEBI:43474"/>
        <dbReference type="ChEBI" id="CHEBI:456216"/>
    </reaction>
</comment>